<accession>A0A0M8MU25</accession>
<dbReference type="PANTHER" id="PTHR12203:SF35">
    <property type="entry name" value="PROTEIN O-GLUCOSYLTRANSFERASE 1"/>
    <property type="match status" value="1"/>
</dbReference>
<feature type="compositionally biased region" description="Basic residues" evidence="1">
    <location>
        <begin position="923"/>
        <end position="934"/>
    </location>
</feature>
<keyword evidence="2" id="KW-0472">Membrane</keyword>
<proteinExistence type="predicted"/>
<feature type="transmembrane region" description="Helical" evidence="2">
    <location>
        <begin position="302"/>
        <end position="317"/>
    </location>
</feature>
<dbReference type="Proteomes" id="UP000053831">
    <property type="component" value="Unassembled WGS sequence"/>
</dbReference>
<reference evidence="3 4" key="1">
    <citation type="submission" date="2015-07" db="EMBL/GenBank/DDBJ databases">
        <title>The genome of the fungus Escovopsis weberi, a specialized disease agent of ant agriculture.</title>
        <authorList>
            <person name="de Man T.J."/>
            <person name="Stajich J.E."/>
            <person name="Kubicek C.P."/>
            <person name="Chenthamara K."/>
            <person name="Atanasova L."/>
            <person name="Druzhinina I.S."/>
            <person name="Birnbaum S."/>
            <person name="Barribeau S.M."/>
            <person name="Teiling C."/>
            <person name="Suen G."/>
            <person name="Currie C."/>
            <person name="Gerardo N.M."/>
        </authorList>
    </citation>
    <scope>NUCLEOTIDE SEQUENCE [LARGE SCALE GENOMIC DNA]</scope>
</reference>
<protein>
    <submittedName>
        <fullName evidence="3">Beta-1</fullName>
    </submittedName>
</protein>
<feature type="compositionally biased region" description="Pro residues" evidence="1">
    <location>
        <begin position="782"/>
        <end position="791"/>
    </location>
</feature>
<feature type="region of interest" description="Disordered" evidence="1">
    <location>
        <begin position="920"/>
        <end position="958"/>
    </location>
</feature>
<keyword evidence="2" id="KW-1133">Transmembrane helix</keyword>
<feature type="transmembrane region" description="Helical" evidence="2">
    <location>
        <begin position="329"/>
        <end position="350"/>
    </location>
</feature>
<dbReference type="AlphaFoldDB" id="A0A0M8MU25"/>
<feature type="transmembrane region" description="Helical" evidence="2">
    <location>
        <begin position="88"/>
        <end position="106"/>
    </location>
</feature>
<evidence type="ECO:0000313" key="4">
    <source>
        <dbReference type="Proteomes" id="UP000053831"/>
    </source>
</evidence>
<feature type="compositionally biased region" description="Low complexity" evidence="1">
    <location>
        <begin position="935"/>
        <end position="947"/>
    </location>
</feature>
<feature type="transmembrane region" description="Helical" evidence="2">
    <location>
        <begin position="163"/>
        <end position="181"/>
    </location>
</feature>
<evidence type="ECO:0000313" key="3">
    <source>
        <dbReference type="EMBL" id="KOS16787.1"/>
    </source>
</evidence>
<comment type="caution">
    <text evidence="3">The sequence shown here is derived from an EMBL/GenBank/DDBJ whole genome shotgun (WGS) entry which is preliminary data.</text>
</comment>
<keyword evidence="2" id="KW-0812">Transmembrane</keyword>
<dbReference type="EMBL" id="LGSR01000029">
    <property type="protein sequence ID" value="KOS16787.1"/>
    <property type="molecule type" value="Genomic_DNA"/>
</dbReference>
<gene>
    <name evidence="3" type="ORF">ESCO_004914</name>
</gene>
<feature type="region of interest" description="Disordered" evidence="1">
    <location>
        <begin position="779"/>
        <end position="803"/>
    </location>
</feature>
<name>A0A0M8MU25_ESCWE</name>
<evidence type="ECO:0000256" key="1">
    <source>
        <dbReference type="SAM" id="MobiDB-lite"/>
    </source>
</evidence>
<dbReference type="OrthoDB" id="541052at2759"/>
<dbReference type="InterPro" id="IPR051091">
    <property type="entry name" value="O-Glucosyltr/Glycosyltrsf_90"/>
</dbReference>
<evidence type="ECO:0000256" key="2">
    <source>
        <dbReference type="SAM" id="Phobius"/>
    </source>
</evidence>
<organism evidence="3 4">
    <name type="scientific">Escovopsis weberi</name>
    <dbReference type="NCBI Taxonomy" id="150374"/>
    <lineage>
        <taxon>Eukaryota</taxon>
        <taxon>Fungi</taxon>
        <taxon>Dikarya</taxon>
        <taxon>Ascomycota</taxon>
        <taxon>Pezizomycotina</taxon>
        <taxon>Sordariomycetes</taxon>
        <taxon>Hypocreomycetidae</taxon>
        <taxon>Hypocreales</taxon>
        <taxon>Hypocreaceae</taxon>
        <taxon>Escovopsis</taxon>
    </lineage>
</organism>
<sequence length="1000" mass="111062">MGFDKPYQRPVHLTIITLTLTGLSLASIARWQPKYGPSLAIFRGQDFSHVHLHYDDAHRTSGALRHNSAAVKLLSSVLDRARRLHRSFYLLIACVTLRTWLHWAVARSTQCSRGGLEALLPFMTLVFEAVGPLGISPPDLQPHEFVGHHSSRLIRLSWPSRSHLVYAFLSLMWPVLVVLAMDRSEIATGTVCAAGGQWDGFVPYMQLLKCGLDAVLITHCAHLIRNAVDDEVDIFEFMGTLSLAAGGCVLLLSLPAWLEDAEFVMPLRLYGPDVRDMFLDGALLASTMVCATNLLSVLHSSAFALFISSVGFVAMQADQLGATAYLSPAHYTIAAEHMTLVMTVAAPLLYLTRHLPNVSKSFVHPSIHKWLIMAYVAVVSLSVVCWLWLSVKAGPSDLELGVAVEKLVSDAGADAGRWEAQASTSKTLAEAAAEYQRRHRVAPPPNFDKWFEFASENKSPIIDDFGQIFDDLLPFWAEEPASIRAKTTELLSREGSGMGALRIRNGTVLHSASNKPKAQAGMVDTFEAMLGPFVKWLPDMDLALNLADVSRMAVPFEEMQRIKARAHRLLASAQNSREIVGWNGSKPPAKSPWPTCDLAEQQQGSAHEQEPDSLALRPVHSQIFNDWIAPTCPSRSKARTSRWWDWALICADCTRPHSIETSSGPLVDDVSRALDPCHQPDIAYLDGFDLPSSGSTLLTHKLLPVFSQGRIGGFSDILIPSARDFADETVPDESSWGKKKNAMFWRGTGSDRSTANRRWAGLLRWRFVNEAQLQADAVTIEAPPPPPPPSSSPSSSSTHAPGINVSFTGENVVNLCDGRECEPLLWRPTALLKTQASASVPFEEHWRYRHLMDLEGPGGPGGRLLAFMRSASLPYRAVRTRSWYEERLQAWHHYVPVDVRLGKGFWAVLEFLGSNHAEERPRWGHGRHGGRRHQNQSQGQGHSQNQNQDEDAAERMARQGREWAGKALRREDMQIYMFRLLLEWGRIVDDDRERLGFSAG</sequence>
<keyword evidence="4" id="KW-1185">Reference proteome</keyword>
<feature type="transmembrane region" description="Helical" evidence="2">
    <location>
        <begin position="12"/>
        <end position="31"/>
    </location>
</feature>
<dbReference type="PANTHER" id="PTHR12203">
    <property type="entry name" value="KDEL LYS-ASP-GLU-LEU CONTAINING - RELATED"/>
    <property type="match status" value="1"/>
</dbReference>
<feature type="transmembrane region" description="Helical" evidence="2">
    <location>
        <begin position="370"/>
        <end position="389"/>
    </location>
</feature>
<feature type="region of interest" description="Disordered" evidence="1">
    <location>
        <begin position="580"/>
        <end position="612"/>
    </location>
</feature>